<comment type="subcellular location">
    <subcellularLocation>
        <location evidence="2">Cell membrane</location>
        <topology evidence="2">Multi-pass membrane protein</topology>
    </subcellularLocation>
</comment>
<keyword evidence="6" id="KW-0808">Transferase</keyword>
<evidence type="ECO:0000256" key="4">
    <source>
        <dbReference type="ARBA" id="ARBA00022475"/>
    </source>
</evidence>
<keyword evidence="13 17" id="KW-0472">Membrane</keyword>
<evidence type="ECO:0000256" key="10">
    <source>
        <dbReference type="ARBA" id="ARBA00022840"/>
    </source>
</evidence>
<dbReference type="SMART" id="SM00091">
    <property type="entry name" value="PAS"/>
    <property type="match status" value="3"/>
</dbReference>
<dbReference type="InterPro" id="IPR013655">
    <property type="entry name" value="PAS_fold_3"/>
</dbReference>
<evidence type="ECO:0000259" key="21">
    <source>
        <dbReference type="PROSITE" id="PS50113"/>
    </source>
</evidence>
<feature type="transmembrane region" description="Helical" evidence="17">
    <location>
        <begin position="299"/>
        <end position="317"/>
    </location>
</feature>
<dbReference type="CDD" id="cd00156">
    <property type="entry name" value="REC"/>
    <property type="match status" value="1"/>
</dbReference>
<dbReference type="SUPFAM" id="SSF47226">
    <property type="entry name" value="Histidine-containing phosphotransfer domain, HPT domain"/>
    <property type="match status" value="1"/>
</dbReference>
<dbReference type="InterPro" id="IPR005467">
    <property type="entry name" value="His_kinase_dom"/>
</dbReference>
<proteinExistence type="predicted"/>
<dbReference type="Gene3D" id="3.30.565.10">
    <property type="entry name" value="Histidine kinase-like ATPase, C-terminal domain"/>
    <property type="match status" value="1"/>
</dbReference>
<dbReference type="SUPFAM" id="SSF47384">
    <property type="entry name" value="Homodimeric domain of signal transducing histidine kinase"/>
    <property type="match status" value="1"/>
</dbReference>
<dbReference type="InterPro" id="IPR036641">
    <property type="entry name" value="HPT_dom_sf"/>
</dbReference>
<feature type="domain" description="Histidine kinase" evidence="18">
    <location>
        <begin position="723"/>
        <end position="944"/>
    </location>
</feature>
<dbReference type="CDD" id="cd17546">
    <property type="entry name" value="REC_hyHK_CKI1_RcsC-like"/>
    <property type="match status" value="1"/>
</dbReference>
<dbReference type="Pfam" id="PF13426">
    <property type="entry name" value="PAS_9"/>
    <property type="match status" value="2"/>
</dbReference>
<dbReference type="PROSITE" id="PS50110">
    <property type="entry name" value="RESPONSE_REGULATORY"/>
    <property type="match status" value="2"/>
</dbReference>
<dbReference type="Pfam" id="PF00512">
    <property type="entry name" value="HisKA"/>
    <property type="match status" value="1"/>
</dbReference>
<keyword evidence="12" id="KW-0902">Two-component regulatory system</keyword>
<dbReference type="CDD" id="cd12915">
    <property type="entry name" value="PDC2_DGC_like"/>
    <property type="match status" value="1"/>
</dbReference>
<feature type="modified residue" description="4-aspartylphosphate" evidence="16">
    <location>
        <position position="1011"/>
    </location>
</feature>
<dbReference type="CDD" id="cd00082">
    <property type="entry name" value="HisKA"/>
    <property type="match status" value="1"/>
</dbReference>
<dbReference type="SMART" id="SM00387">
    <property type="entry name" value="HATPase_c"/>
    <property type="match status" value="1"/>
</dbReference>
<dbReference type="GO" id="GO:0000155">
    <property type="term" value="F:phosphorelay sensor kinase activity"/>
    <property type="evidence" value="ECO:0007669"/>
    <property type="project" value="InterPro"/>
</dbReference>
<keyword evidence="7 17" id="KW-0812">Transmembrane</keyword>
<evidence type="ECO:0000256" key="14">
    <source>
        <dbReference type="ARBA" id="ARBA00064003"/>
    </source>
</evidence>
<dbReference type="PROSITE" id="PS50112">
    <property type="entry name" value="PAS"/>
    <property type="match status" value="1"/>
</dbReference>
<dbReference type="InterPro" id="IPR001789">
    <property type="entry name" value="Sig_transdc_resp-reg_receiver"/>
</dbReference>
<dbReference type="Pfam" id="PF00072">
    <property type="entry name" value="Response_reg"/>
    <property type="match status" value="2"/>
</dbReference>
<dbReference type="InterPro" id="IPR000700">
    <property type="entry name" value="PAS-assoc_C"/>
</dbReference>
<feature type="domain" description="Response regulatory" evidence="19">
    <location>
        <begin position="1097"/>
        <end position="1211"/>
    </location>
</feature>
<dbReference type="PROSITE" id="PS50109">
    <property type="entry name" value="HIS_KIN"/>
    <property type="match status" value="1"/>
</dbReference>
<evidence type="ECO:0000259" key="19">
    <source>
        <dbReference type="PROSITE" id="PS50110"/>
    </source>
</evidence>
<dbReference type="SUPFAM" id="SSF55785">
    <property type="entry name" value="PYP-like sensor domain (PAS domain)"/>
    <property type="match status" value="3"/>
</dbReference>
<dbReference type="SUPFAM" id="SSF52172">
    <property type="entry name" value="CheY-like"/>
    <property type="match status" value="2"/>
</dbReference>
<evidence type="ECO:0000256" key="11">
    <source>
        <dbReference type="ARBA" id="ARBA00022989"/>
    </source>
</evidence>
<feature type="domain" description="PAS" evidence="20">
    <location>
        <begin position="460"/>
        <end position="503"/>
    </location>
</feature>
<dbReference type="SUPFAM" id="SSF55874">
    <property type="entry name" value="ATPase domain of HSP90 chaperone/DNA topoisomerase II/histidine kinase"/>
    <property type="match status" value="1"/>
</dbReference>
<accession>A0AA96DMA9</accession>
<dbReference type="FunFam" id="3.30.565.10:FF:000010">
    <property type="entry name" value="Sensor histidine kinase RcsC"/>
    <property type="match status" value="1"/>
</dbReference>
<dbReference type="InterPro" id="IPR000014">
    <property type="entry name" value="PAS"/>
</dbReference>
<sequence length="1414" mass="162561">MNFFKINLNIKNFTYGWFIFSILIIILLASLQAYFEYKRAIENTKISTSNVTMLLTKKFENDFEQAENILKLAEYVVLTLPKENNNFYSSSFDQKQKIVNDKFRFLLSSFSNVSVINFANKEGDILYSSNSLNSLVNISSREHFQMLKNNKDMDTAFSDVVFSLTSNSNAIIQARAIRDENKDLVGVLTALIDISTINNTLDSINTGKDGVVFIRNRNTSSLIARYPEAENVNVNSKLPDSNPTIVRVNNGEKIGSFEYIASTDSKKRIGSFLVMDKYPFYIQTAISEKEYLHQWKKNLLIATILIVLFIIASFLLFRTMRANYFKELKLSREIKIVKNRFENMFKVHSAIMLLIDAKTGNIIDANHSACKFYGYTLDEFKKLNISNINVLSKKDIQDKIKEAKNFNNNTFIFPHILKSGEIKTIESNTSPIKTEKGKILFSIIKDISKHLELEKAIQEEKERYKNLTNYSSDAIFILNIEDGKLVEFSKRARDFLGYDNNEMKELTIFDLDLDINSFEEYQDVVSKINEIPIYFERVHKRKDGSEYHAGITSVKIKLGEKEYFYASIRDITEQKEIEAKILDTTLKLELATTASKQGIWRLNFATNSLELDDNMYKIYGITPQKDINNYDLFRNRILKEDLPIVEEKINIAKDTNGTFDTIFRIKRFDNNEIRYIKVSAICQFDENGDKIAMVGSNIDVTELEIAKIKALKANEAKSKFLANMSHEIRTPLNGTIGLINLVLDTPLNPLQNDYLNKAIQTSNSLLNIINDILDYSKIEIGKLDILKEPFYLNQLLENISNIFGYKIYEKGLEFSFTVDPKINNNLIGDSLRLTQILNNFIGNAIKFTQKGYVHVDINLIRKNENKLLLDFSVKDTGIGIALENQSKLFKAFTQEDSSTTKRFGGTGLGLVIAKQLVELMDGEVYFSSIKDKGSTFGFKIELEYIKDTLFIKENLKTFIDSNFLIIDDSEIDRDYLKKVLSSWKIDSLSASNGLEAYEIITREKIDYIIVDWDMPELNGLELLKKLQDNNINIPNILMITAHNKQELLNEAQNSNIYIEKIIEKPFTPSTLYNTIFDKKIESKRVESKKMKLISSKKALIVEDNEINQLVTSQMLESIGFDIDIANDGLEAVDMVNKSHYDIVFMDLQMPKMDGFEATKRIREFNKKTPIVALSAAVMDKDKELTSLAGMNNHLAKPLIRSELESILKQYFEMELIDNKLNKSSTIFIKGINISSVIENYNTDINDIYRMYEKFYKEYKDIDKDLASLKNSEKEYFEYLHKLKGVSGNLHIQEVFETSKKIYDNKELSFSNHLIEITKNICENIENSILPILKNSQKDIKSLDLKELKNGIEKLIVDLKDYEYISSEKIGLLLDNLKTLLPKKDIDLLNKSFEKNDNETVISLLENILKGLSAK</sequence>
<dbReference type="InterPro" id="IPR003594">
    <property type="entry name" value="HATPase_dom"/>
</dbReference>
<evidence type="ECO:0000256" key="13">
    <source>
        <dbReference type="ARBA" id="ARBA00023136"/>
    </source>
</evidence>
<evidence type="ECO:0000256" key="5">
    <source>
        <dbReference type="ARBA" id="ARBA00022553"/>
    </source>
</evidence>
<comment type="catalytic activity">
    <reaction evidence="1">
        <text>ATP + protein L-histidine = ADP + protein N-phospho-L-histidine.</text>
        <dbReference type="EC" id="2.7.13.3"/>
    </reaction>
</comment>
<evidence type="ECO:0000259" key="20">
    <source>
        <dbReference type="PROSITE" id="PS50112"/>
    </source>
</evidence>
<feature type="domain" description="PAC" evidence="21">
    <location>
        <begin position="659"/>
        <end position="712"/>
    </location>
</feature>
<feature type="domain" description="Response regulatory" evidence="19">
    <location>
        <begin position="962"/>
        <end position="1079"/>
    </location>
</feature>
<evidence type="ECO:0000256" key="17">
    <source>
        <dbReference type="SAM" id="Phobius"/>
    </source>
</evidence>
<dbReference type="GO" id="GO:0005524">
    <property type="term" value="F:ATP binding"/>
    <property type="evidence" value="ECO:0007669"/>
    <property type="project" value="UniProtKB-KW"/>
</dbReference>
<keyword evidence="8" id="KW-0547">Nucleotide-binding</keyword>
<evidence type="ECO:0000256" key="6">
    <source>
        <dbReference type="ARBA" id="ARBA00022679"/>
    </source>
</evidence>
<feature type="transmembrane region" description="Helical" evidence="17">
    <location>
        <begin position="15"/>
        <end position="35"/>
    </location>
</feature>
<dbReference type="SMART" id="SM00086">
    <property type="entry name" value="PAC"/>
    <property type="match status" value="3"/>
</dbReference>
<feature type="modified residue" description="4-aspartylphosphate" evidence="16">
    <location>
        <position position="1146"/>
    </location>
</feature>
<dbReference type="PANTHER" id="PTHR45339:SF1">
    <property type="entry name" value="HYBRID SIGNAL TRANSDUCTION HISTIDINE KINASE J"/>
    <property type="match status" value="1"/>
</dbReference>
<dbReference type="InterPro" id="IPR001610">
    <property type="entry name" value="PAC"/>
</dbReference>
<dbReference type="FunFam" id="1.10.287.130:FF:000002">
    <property type="entry name" value="Two-component osmosensing histidine kinase"/>
    <property type="match status" value="1"/>
</dbReference>
<keyword evidence="4" id="KW-1003">Cell membrane</keyword>
<dbReference type="Gene3D" id="3.30.450.20">
    <property type="entry name" value="PAS domain"/>
    <property type="match status" value="5"/>
</dbReference>
<evidence type="ECO:0000256" key="12">
    <source>
        <dbReference type="ARBA" id="ARBA00023012"/>
    </source>
</evidence>
<evidence type="ECO:0000256" key="15">
    <source>
        <dbReference type="ARBA" id="ARBA00068150"/>
    </source>
</evidence>
<dbReference type="GO" id="GO:0005886">
    <property type="term" value="C:plasma membrane"/>
    <property type="evidence" value="ECO:0007669"/>
    <property type="project" value="UniProtKB-SubCell"/>
</dbReference>
<evidence type="ECO:0000256" key="9">
    <source>
        <dbReference type="ARBA" id="ARBA00022777"/>
    </source>
</evidence>
<comment type="subunit">
    <text evidence="14">At low DSF concentrations, interacts with RpfF.</text>
</comment>
<dbReference type="PRINTS" id="PR00344">
    <property type="entry name" value="BCTRLSENSOR"/>
</dbReference>
<evidence type="ECO:0000313" key="22">
    <source>
        <dbReference type="EMBL" id="WNL30568.1"/>
    </source>
</evidence>
<evidence type="ECO:0000256" key="3">
    <source>
        <dbReference type="ARBA" id="ARBA00012438"/>
    </source>
</evidence>
<keyword evidence="5 16" id="KW-0597">Phosphoprotein</keyword>
<dbReference type="InterPro" id="IPR036890">
    <property type="entry name" value="HATPase_C_sf"/>
</dbReference>
<feature type="domain" description="PAC" evidence="21">
    <location>
        <begin position="529"/>
        <end position="583"/>
    </location>
</feature>
<dbReference type="Gene3D" id="3.40.50.2300">
    <property type="match status" value="2"/>
</dbReference>
<dbReference type="Gene3D" id="1.10.287.130">
    <property type="match status" value="1"/>
</dbReference>
<dbReference type="SMART" id="SM00388">
    <property type="entry name" value="HisKA"/>
    <property type="match status" value="1"/>
</dbReference>
<evidence type="ECO:0000259" key="18">
    <source>
        <dbReference type="PROSITE" id="PS50109"/>
    </source>
</evidence>
<dbReference type="InterPro" id="IPR036097">
    <property type="entry name" value="HisK_dim/P_sf"/>
</dbReference>
<dbReference type="PANTHER" id="PTHR45339">
    <property type="entry name" value="HYBRID SIGNAL TRANSDUCTION HISTIDINE KINASE J"/>
    <property type="match status" value="1"/>
</dbReference>
<dbReference type="CDD" id="cd00130">
    <property type="entry name" value="PAS"/>
    <property type="match status" value="2"/>
</dbReference>
<dbReference type="NCBIfam" id="TIGR00229">
    <property type="entry name" value="sensory_box"/>
    <property type="match status" value="2"/>
</dbReference>
<dbReference type="EMBL" id="CP134854">
    <property type="protein sequence ID" value="WNL30568.1"/>
    <property type="molecule type" value="Genomic_DNA"/>
</dbReference>
<evidence type="ECO:0000256" key="8">
    <source>
        <dbReference type="ARBA" id="ARBA00022741"/>
    </source>
</evidence>
<dbReference type="Pfam" id="PF02518">
    <property type="entry name" value="HATPase_c"/>
    <property type="match status" value="1"/>
</dbReference>
<reference evidence="22" key="1">
    <citation type="submission" date="2023-09" db="EMBL/GenBank/DDBJ databases">
        <title>Arcobacter tbilisiensis sp. nov. isolated from chicken meat in Tbilisi, Georgia.</title>
        <authorList>
            <person name="Matthias R."/>
            <person name="Zautner A.E."/>
        </authorList>
    </citation>
    <scope>NUCLEOTIDE SEQUENCE</scope>
    <source>
        <strain evidence="22">LEO 52</strain>
    </source>
</reference>
<dbReference type="CDD" id="cd16922">
    <property type="entry name" value="HATPase_EvgS-ArcB-TorS-like"/>
    <property type="match status" value="1"/>
</dbReference>
<gene>
    <name evidence="22" type="ORF">RMQ68_04040</name>
</gene>
<dbReference type="SMART" id="SM00448">
    <property type="entry name" value="REC"/>
    <property type="match status" value="2"/>
</dbReference>
<dbReference type="EC" id="2.7.13.3" evidence="3"/>
<evidence type="ECO:0000256" key="2">
    <source>
        <dbReference type="ARBA" id="ARBA00004651"/>
    </source>
</evidence>
<dbReference type="PROSITE" id="PS50113">
    <property type="entry name" value="PAC"/>
    <property type="match status" value="2"/>
</dbReference>
<evidence type="ECO:0000256" key="7">
    <source>
        <dbReference type="ARBA" id="ARBA00022692"/>
    </source>
</evidence>
<keyword evidence="9" id="KW-0418">Kinase</keyword>
<dbReference type="InterPro" id="IPR011006">
    <property type="entry name" value="CheY-like_superfamily"/>
</dbReference>
<dbReference type="Pfam" id="PF08447">
    <property type="entry name" value="PAS_3"/>
    <property type="match status" value="1"/>
</dbReference>
<evidence type="ECO:0000256" key="1">
    <source>
        <dbReference type="ARBA" id="ARBA00000085"/>
    </source>
</evidence>
<dbReference type="CDD" id="cd12914">
    <property type="entry name" value="PDC1_DGC_like"/>
    <property type="match status" value="1"/>
</dbReference>
<organism evidence="22">
    <name type="scientific">Arcobacter sp. AZ-2023</name>
    <dbReference type="NCBI Taxonomy" id="3074453"/>
    <lineage>
        <taxon>Bacteria</taxon>
        <taxon>Pseudomonadati</taxon>
        <taxon>Campylobacterota</taxon>
        <taxon>Epsilonproteobacteria</taxon>
        <taxon>Campylobacterales</taxon>
        <taxon>Arcobacteraceae</taxon>
        <taxon>Arcobacter</taxon>
    </lineage>
</organism>
<keyword evidence="10" id="KW-0067">ATP-binding</keyword>
<protein>
    <recommendedName>
        <fullName evidence="15">Sensory/regulatory protein RpfC</fullName>
        <ecNumber evidence="3">2.7.13.3</ecNumber>
    </recommendedName>
</protein>
<dbReference type="InterPro" id="IPR003661">
    <property type="entry name" value="HisK_dim/P_dom"/>
</dbReference>
<name>A0AA96DMA9_9BACT</name>
<dbReference type="InterPro" id="IPR004358">
    <property type="entry name" value="Sig_transdc_His_kin-like_C"/>
</dbReference>
<keyword evidence="11 17" id="KW-1133">Transmembrane helix</keyword>
<evidence type="ECO:0000256" key="16">
    <source>
        <dbReference type="PROSITE-ProRule" id="PRU00169"/>
    </source>
</evidence>
<dbReference type="InterPro" id="IPR035965">
    <property type="entry name" value="PAS-like_dom_sf"/>
</dbReference>